<dbReference type="PANTHER" id="PTHR47457:SF1">
    <property type="entry name" value="BTB DOMAIN-CONTAINING PROTEIN-RELATED"/>
    <property type="match status" value="1"/>
</dbReference>
<comment type="caution">
    <text evidence="1">The sequence shown here is derived from an EMBL/GenBank/DDBJ whole genome shotgun (WGS) entry which is preliminary data.</text>
</comment>
<sequence>MERLTLDFLIGLDSNIDIPVTGSSSTFVMGTTMEFCTLQAHPMFQVQAPISELYMHLINKLYLLSAKDNYHHSEQSPLEIHRSQSFGLKNLPDGTQNSFGYHREHAMLGLDWKMAISVLGGRLILAKTIRWRQCSKIKMENDWMQLMCNYYTLRQDGSKAFPRSWNFQGSLDGKNWTNLKVHENDGTVCKPGQFASWSITGPNALLPFRYFRVVLTRPTVDATNPWNFSICYLELYGYFH</sequence>
<proteinExistence type="predicted"/>
<evidence type="ECO:0000313" key="1">
    <source>
        <dbReference type="EMBL" id="RYR55765.1"/>
    </source>
</evidence>
<name>A0A445CXX5_ARAHY</name>
<evidence type="ECO:0008006" key="3">
    <source>
        <dbReference type="Google" id="ProtNLM"/>
    </source>
</evidence>
<dbReference type="AlphaFoldDB" id="A0A445CXX5"/>
<accession>A0A445CXX5</accession>
<protein>
    <recommendedName>
        <fullName evidence="3">F5/8 type C domain-containing protein</fullName>
    </recommendedName>
</protein>
<gene>
    <name evidence="1" type="ORF">Ahy_A06g030938</name>
</gene>
<keyword evidence="2" id="KW-1185">Reference proteome</keyword>
<evidence type="ECO:0000313" key="2">
    <source>
        <dbReference type="Proteomes" id="UP000289738"/>
    </source>
</evidence>
<dbReference type="EMBL" id="SDMP01000006">
    <property type="protein sequence ID" value="RYR55765.1"/>
    <property type="molecule type" value="Genomic_DNA"/>
</dbReference>
<dbReference type="Proteomes" id="UP000289738">
    <property type="component" value="Chromosome A06"/>
</dbReference>
<organism evidence="1 2">
    <name type="scientific">Arachis hypogaea</name>
    <name type="common">Peanut</name>
    <dbReference type="NCBI Taxonomy" id="3818"/>
    <lineage>
        <taxon>Eukaryota</taxon>
        <taxon>Viridiplantae</taxon>
        <taxon>Streptophyta</taxon>
        <taxon>Embryophyta</taxon>
        <taxon>Tracheophyta</taxon>
        <taxon>Spermatophyta</taxon>
        <taxon>Magnoliopsida</taxon>
        <taxon>eudicotyledons</taxon>
        <taxon>Gunneridae</taxon>
        <taxon>Pentapetalae</taxon>
        <taxon>rosids</taxon>
        <taxon>fabids</taxon>
        <taxon>Fabales</taxon>
        <taxon>Fabaceae</taxon>
        <taxon>Papilionoideae</taxon>
        <taxon>50 kb inversion clade</taxon>
        <taxon>dalbergioids sensu lato</taxon>
        <taxon>Dalbergieae</taxon>
        <taxon>Pterocarpus clade</taxon>
        <taxon>Arachis</taxon>
    </lineage>
</organism>
<reference evidence="1 2" key="1">
    <citation type="submission" date="2019-01" db="EMBL/GenBank/DDBJ databases">
        <title>Sequencing of cultivated peanut Arachis hypogaea provides insights into genome evolution and oil improvement.</title>
        <authorList>
            <person name="Chen X."/>
        </authorList>
    </citation>
    <scope>NUCLEOTIDE SEQUENCE [LARGE SCALE GENOMIC DNA]</scope>
    <source>
        <strain evidence="2">cv. Fuhuasheng</strain>
        <tissue evidence="1">Leaves</tissue>
    </source>
</reference>
<dbReference type="InterPro" id="IPR008979">
    <property type="entry name" value="Galactose-bd-like_sf"/>
</dbReference>
<dbReference type="PANTHER" id="PTHR47457">
    <property type="entry name" value="OS05G0345500 PROTEIN"/>
    <property type="match status" value="1"/>
</dbReference>
<dbReference type="SUPFAM" id="SSF49785">
    <property type="entry name" value="Galactose-binding domain-like"/>
    <property type="match status" value="1"/>
</dbReference>
<dbReference type="Gene3D" id="2.60.120.260">
    <property type="entry name" value="Galactose-binding domain-like"/>
    <property type="match status" value="1"/>
</dbReference>